<dbReference type="KEGG" id="dord:105984152"/>
<feature type="region of interest" description="Disordered" evidence="2">
    <location>
        <begin position="873"/>
        <end position="905"/>
    </location>
</feature>
<dbReference type="PANTHER" id="PTHR22028">
    <property type="entry name" value="SFI1 SPINDLE BODY DOMAIN-CONTAINING PROTEIN-RELATED"/>
    <property type="match status" value="1"/>
</dbReference>
<evidence type="ECO:0000313" key="3">
    <source>
        <dbReference type="Proteomes" id="UP000081671"/>
    </source>
</evidence>
<dbReference type="STRING" id="10020.ENSDORP00000019465"/>
<dbReference type="AlphaFoldDB" id="A0A1S3EZ59"/>
<dbReference type="RefSeq" id="XP_012869706.1">
    <property type="nucleotide sequence ID" value="XM_013014252.1"/>
</dbReference>
<organism evidence="3 4">
    <name type="scientific">Dipodomys ordii</name>
    <name type="common">Ord's kangaroo rat</name>
    <dbReference type="NCBI Taxonomy" id="10020"/>
    <lineage>
        <taxon>Eukaryota</taxon>
        <taxon>Metazoa</taxon>
        <taxon>Chordata</taxon>
        <taxon>Craniata</taxon>
        <taxon>Vertebrata</taxon>
        <taxon>Euteleostomi</taxon>
        <taxon>Mammalia</taxon>
        <taxon>Eutheria</taxon>
        <taxon>Euarchontoglires</taxon>
        <taxon>Glires</taxon>
        <taxon>Rodentia</taxon>
        <taxon>Castorimorpha</taxon>
        <taxon>Heteromyidae</taxon>
        <taxon>Dipodomyinae</taxon>
        <taxon>Dipodomys</taxon>
    </lineage>
</organism>
<sequence>MEKKADFRDGMVRKPPFSPKVLSSKKSSLSSGTRRQLPRPSHLAQYTTSRTWTKQGRLRELRVRCVARKFLYLWIRMTFGRVFPSKARYYLYNLMFQNWRTYVYQQQEMRSKYLKAEKHDVKLKLQKSWKSWLIYVFVRRTKFHMHTTALEFRQRSILWVWWSKWKQQLRQAYVNHALHVTAVRHNALSLQLQAWSRWQKELQHSQQERLKVVFAMQHHEHRQKQRSLKAWLKYLHVRRKKRQQNETAERFHHVTVLQIHFCDWQWAWQWRQSLSAHQALVEELARKMALRRVFTHWKHYMLLCAEEAAQRKVAEEHHQHRLLYFCFRALRDNVTRIHLQRIRKNLAHQQHDVMLLRRFWNLWQSQIEQRKERDQLPLSHAARGHYRVTLLRKCIQLWLRYVQKRRYKRLLKARADRHFQQRAMPTAFHTWNRLWRRHQQDYILNARAVRFHSRTVKWSPLEPAHTRTHTLAHTSPSAPADRSVLDLQCAALQAAEQLQLMRADLHGQHATLHRALQKWLEYQGRVRRVLQEVAARQSQRRRQLLRWVLHRWRENAVARADKARKTLAAYVHYRRTLCSKVLAQWREVASMQIYYRQQEAAALREAQKVLERGCLQTWFGRWQARRQQRARLERAARHHGRQLLLAGMSRWKAHHRQCTRKRQLQWQGTRFLAQRLSRACFRQWRQQLVARRREQQSTARALWFWAVSLQAKAWAAWLDFVLERRRKKVRLERAVQAHHQQLLQEGATRLLRFAASMKALRQQLQAQQQIQAAHSLHRAVRRCAELWKQKVLGQDRESRPPALVTSSRRVTFEGPLANRIAAGAGDATLETTRRRAPRPQGASSIQTPAGESYLPELSAARSTRKQPRCPHFLLEPVQGKRPPGCGTLGGPGPGKPQEQDPGVAQPAGPFQTRPFLFGALSISEKLSLPPPSFLPHGVGTPGRASAPPTPPQTKPQMPPALACGAASHPLLPGDFTVPGPARVPEAAGHEELEAELEEIQQQLQHYQTTKQNLWSCQRQAGSLRRWLELCQEDPGPEDRDAEQQVQKELEEVELQIQQLTEELQVQRQPIGACIARIRALRGALC</sequence>
<keyword evidence="3" id="KW-1185">Reference proteome</keyword>
<reference evidence="4" key="1">
    <citation type="submission" date="2025-08" db="UniProtKB">
        <authorList>
            <consortium name="RefSeq"/>
        </authorList>
    </citation>
    <scope>IDENTIFICATION</scope>
    <source>
        <tissue evidence="4">Kidney</tissue>
    </source>
</reference>
<gene>
    <name evidence="4" type="primary">Sfi1</name>
</gene>
<feature type="region of interest" description="Disordered" evidence="2">
    <location>
        <begin position="1"/>
        <end position="45"/>
    </location>
</feature>
<dbReference type="InParanoid" id="A0A1S3EZ59"/>
<keyword evidence="1" id="KW-0175">Coiled coil</keyword>
<proteinExistence type="predicted"/>
<dbReference type="FunCoup" id="A0A1S3EZ59">
    <property type="interactions" value="1175"/>
</dbReference>
<accession>A0A1S3EZ59</accession>
<evidence type="ECO:0000256" key="1">
    <source>
        <dbReference type="SAM" id="Coils"/>
    </source>
</evidence>
<evidence type="ECO:0000313" key="4">
    <source>
        <dbReference type="RefSeq" id="XP_012869706.1"/>
    </source>
</evidence>
<evidence type="ECO:0000256" key="2">
    <source>
        <dbReference type="SAM" id="MobiDB-lite"/>
    </source>
</evidence>
<feature type="compositionally biased region" description="Low complexity" evidence="2">
    <location>
        <begin position="19"/>
        <end position="31"/>
    </location>
</feature>
<feature type="compositionally biased region" description="Pro residues" evidence="2">
    <location>
        <begin position="947"/>
        <end position="958"/>
    </location>
</feature>
<name>A0A1S3EZ59_DIPOR</name>
<feature type="compositionally biased region" description="Basic and acidic residues" evidence="2">
    <location>
        <begin position="1"/>
        <end position="12"/>
    </location>
</feature>
<dbReference type="GO" id="GO:0019902">
    <property type="term" value="F:phosphatase binding"/>
    <property type="evidence" value="ECO:0007669"/>
    <property type="project" value="TreeGrafter"/>
</dbReference>
<protein>
    <submittedName>
        <fullName evidence="4">Protein SFI1 homolog</fullName>
    </submittedName>
</protein>
<feature type="region of interest" description="Disordered" evidence="2">
    <location>
        <begin position="931"/>
        <end position="958"/>
    </location>
</feature>
<dbReference type="InterPro" id="IPR052270">
    <property type="entry name" value="CACF_protein"/>
</dbReference>
<feature type="region of interest" description="Disordered" evidence="2">
    <location>
        <begin position="823"/>
        <end position="852"/>
    </location>
</feature>
<dbReference type="PANTHER" id="PTHR22028:SF4">
    <property type="entry name" value="PROTEIN SFI1 HOMOLOG"/>
    <property type="match status" value="1"/>
</dbReference>
<dbReference type="GeneID" id="105984152"/>
<feature type="coiled-coil region" evidence="1">
    <location>
        <begin position="1042"/>
        <end position="1069"/>
    </location>
</feature>
<dbReference type="Proteomes" id="UP000081671">
    <property type="component" value="Unplaced"/>
</dbReference>
<dbReference type="CTD" id="9814"/>
<dbReference type="OrthoDB" id="195843at2759"/>